<dbReference type="GO" id="GO:0055129">
    <property type="term" value="P:L-proline biosynthetic process"/>
    <property type="evidence" value="ECO:0007669"/>
    <property type="project" value="UniProtKB-UniRule"/>
</dbReference>
<dbReference type="KEGG" id="phy:AJ81_02450"/>
<proteinExistence type="inferred from homology"/>
<dbReference type="InterPro" id="IPR036291">
    <property type="entry name" value="NAD(P)-bd_dom_sf"/>
</dbReference>
<comment type="pathway">
    <text evidence="4">Amino-acid biosynthesis; L-proline biosynthesis; L-proline from L-glutamate 5-semialdehyde: step 1/1.</text>
</comment>
<dbReference type="Gene3D" id="3.40.50.720">
    <property type="entry name" value="NAD(P)-binding Rossmann-like Domain"/>
    <property type="match status" value="1"/>
</dbReference>
<dbReference type="Gene3D" id="1.10.3730.10">
    <property type="entry name" value="ProC C-terminal domain-like"/>
    <property type="match status" value="1"/>
</dbReference>
<evidence type="ECO:0000313" key="8">
    <source>
        <dbReference type="EMBL" id="AJC73253.1"/>
    </source>
</evidence>
<dbReference type="InterPro" id="IPR028939">
    <property type="entry name" value="P5C_Rdtase_cat_N"/>
</dbReference>
<comment type="similarity">
    <text evidence="1 4">Belongs to the pyrroline-5-carboxylate reductase family.</text>
</comment>
<dbReference type="PATRIC" id="fig|1123384.7.peg.484"/>
<dbReference type="SUPFAM" id="SSF48179">
    <property type="entry name" value="6-phosphogluconate dehydrogenase C-terminal domain-like"/>
    <property type="match status" value="1"/>
</dbReference>
<comment type="subcellular location">
    <subcellularLocation>
        <location evidence="4">Cytoplasm</location>
    </subcellularLocation>
</comment>
<dbReference type="NCBIfam" id="TIGR00112">
    <property type="entry name" value="proC"/>
    <property type="match status" value="1"/>
</dbReference>
<dbReference type="Proteomes" id="UP000077469">
    <property type="component" value="Chromosome"/>
</dbReference>
<keyword evidence="4" id="KW-0641">Proline biosynthesis</keyword>
<dbReference type="InterPro" id="IPR008927">
    <property type="entry name" value="6-PGluconate_DH-like_C_sf"/>
</dbReference>
<dbReference type="Pfam" id="PF03807">
    <property type="entry name" value="F420_oxidored"/>
    <property type="match status" value="1"/>
</dbReference>
<gene>
    <name evidence="4" type="primary">proC</name>
    <name evidence="8" type="ORF">AJ81_02450</name>
</gene>
<dbReference type="FunFam" id="1.10.3730.10:FF:000001">
    <property type="entry name" value="Pyrroline-5-carboxylate reductase"/>
    <property type="match status" value="1"/>
</dbReference>
<evidence type="ECO:0000259" key="7">
    <source>
        <dbReference type="Pfam" id="PF14748"/>
    </source>
</evidence>
<dbReference type="InterPro" id="IPR000304">
    <property type="entry name" value="Pyrroline-COOH_reductase"/>
</dbReference>
<comment type="catalytic activity">
    <reaction evidence="4">
        <text>L-proline + NADP(+) = (S)-1-pyrroline-5-carboxylate + NADPH + 2 H(+)</text>
        <dbReference type="Rhea" id="RHEA:14109"/>
        <dbReference type="ChEBI" id="CHEBI:15378"/>
        <dbReference type="ChEBI" id="CHEBI:17388"/>
        <dbReference type="ChEBI" id="CHEBI:57783"/>
        <dbReference type="ChEBI" id="CHEBI:58349"/>
        <dbReference type="ChEBI" id="CHEBI:60039"/>
        <dbReference type="EC" id="1.5.1.2"/>
    </reaction>
</comment>
<dbReference type="InterPro" id="IPR029036">
    <property type="entry name" value="P5CR_dimer"/>
</dbReference>
<reference evidence="8 9" key="1">
    <citation type="submission" date="2014-01" db="EMBL/GenBank/DDBJ databases">
        <title>Genome sequencing of Thermotog hypogea.</title>
        <authorList>
            <person name="Zhang X."/>
            <person name="Alvare G."/>
            <person name="Fristensky B."/>
            <person name="Chen L."/>
            <person name="Suen T."/>
            <person name="Chen Q."/>
            <person name="Ma K."/>
        </authorList>
    </citation>
    <scope>NUCLEOTIDE SEQUENCE [LARGE SCALE GENOMIC DNA]</scope>
    <source>
        <strain evidence="8 9">DSM 11164</strain>
    </source>
</reference>
<feature type="domain" description="Pyrroline-5-carboxylate reductase catalytic N-terminal" evidence="6">
    <location>
        <begin position="2"/>
        <end position="91"/>
    </location>
</feature>
<evidence type="ECO:0000256" key="5">
    <source>
        <dbReference type="NCBIfam" id="TIGR00112"/>
    </source>
</evidence>
<feature type="domain" description="Pyrroline-5-carboxylate reductase dimerisation" evidence="7">
    <location>
        <begin position="155"/>
        <end position="258"/>
    </location>
</feature>
<keyword evidence="4" id="KW-0963">Cytoplasm</keyword>
<keyword evidence="9" id="KW-1185">Reference proteome</keyword>
<dbReference type="GO" id="GO:0004735">
    <property type="term" value="F:pyrroline-5-carboxylate reductase activity"/>
    <property type="evidence" value="ECO:0007669"/>
    <property type="project" value="UniProtKB-UniRule"/>
</dbReference>
<evidence type="ECO:0000256" key="3">
    <source>
        <dbReference type="ARBA" id="ARBA00023002"/>
    </source>
</evidence>
<evidence type="ECO:0000256" key="4">
    <source>
        <dbReference type="HAMAP-Rule" id="MF_01925"/>
    </source>
</evidence>
<organism evidence="8 9">
    <name type="scientific">Pseudothermotoga hypogea DSM 11164 = NBRC 106472</name>
    <dbReference type="NCBI Taxonomy" id="1123384"/>
    <lineage>
        <taxon>Bacteria</taxon>
        <taxon>Thermotogati</taxon>
        <taxon>Thermotogota</taxon>
        <taxon>Thermotogae</taxon>
        <taxon>Thermotogales</taxon>
        <taxon>Thermotogaceae</taxon>
        <taxon>Pseudothermotoga</taxon>
    </lineage>
</organism>
<keyword evidence="2 4" id="KW-0521">NADP</keyword>
<dbReference type="GO" id="GO:0005737">
    <property type="term" value="C:cytoplasm"/>
    <property type="evidence" value="ECO:0007669"/>
    <property type="project" value="UniProtKB-SubCell"/>
</dbReference>
<dbReference type="SUPFAM" id="SSF51735">
    <property type="entry name" value="NAD(P)-binding Rossmann-fold domains"/>
    <property type="match status" value="1"/>
</dbReference>
<dbReference type="PaxDb" id="1123384-AJ81_02450"/>
<dbReference type="PIRSF" id="PIRSF000193">
    <property type="entry name" value="Pyrrol-5-carb_rd"/>
    <property type="match status" value="1"/>
</dbReference>
<dbReference type="HAMAP" id="MF_01925">
    <property type="entry name" value="P5C_reductase"/>
    <property type="match status" value="1"/>
</dbReference>
<dbReference type="AlphaFoldDB" id="A0A0X1KPS3"/>
<evidence type="ECO:0000256" key="2">
    <source>
        <dbReference type="ARBA" id="ARBA00022857"/>
    </source>
</evidence>
<dbReference type="UniPathway" id="UPA00098">
    <property type="reaction ID" value="UER00361"/>
</dbReference>
<evidence type="ECO:0000313" key="9">
    <source>
        <dbReference type="Proteomes" id="UP000077469"/>
    </source>
</evidence>
<comment type="function">
    <text evidence="4">Catalyzes the reduction of 1-pyrroline-5-carboxylate (PCA) to L-proline.</text>
</comment>
<evidence type="ECO:0000256" key="1">
    <source>
        <dbReference type="ARBA" id="ARBA00005525"/>
    </source>
</evidence>
<dbReference type="STRING" id="1123384.AJ81_02450"/>
<dbReference type="PANTHER" id="PTHR11645">
    <property type="entry name" value="PYRROLINE-5-CARBOXYLATE REDUCTASE"/>
    <property type="match status" value="1"/>
</dbReference>
<keyword evidence="4" id="KW-0028">Amino-acid biosynthesis</keyword>
<dbReference type="PANTHER" id="PTHR11645:SF0">
    <property type="entry name" value="PYRROLINE-5-CARBOXYLATE REDUCTASE 3"/>
    <property type="match status" value="1"/>
</dbReference>
<dbReference type="Pfam" id="PF14748">
    <property type="entry name" value="P5CR_dimer"/>
    <property type="match status" value="1"/>
</dbReference>
<sequence length="269" mass="29417">MKVGVVGVGNIGGIIANRLVESGLFEPRQVFLSNRTSEKLRSFIEKGYSVASTSQMGTLCDVIFLCVKPQDSERMFAELGKVEDKMLISTMTAVSIERISKRTGAKRIVRIMPNVPAMIGKGLVGACRSVHIDDGTWQTCLKLLSCLGTVVEVKEEQMEAVTALSGSAPAFIFVIVEALIDAGIRMGLSYEKSRLMVLETMAGSAELLLKLDNHPGEFRHVVTSPAGTTIEGIYRMEREGVRGALMKTIQETYLRALQLRKELNDQFGG</sequence>
<accession>A0A0X1KPS3</accession>
<protein>
    <recommendedName>
        <fullName evidence="4 5">Pyrroline-5-carboxylate reductase</fullName>
        <shortName evidence="4">P5C reductase</shortName>
        <shortName evidence="4">P5CR</shortName>
        <ecNumber evidence="4 5">1.5.1.2</ecNumber>
    </recommendedName>
    <alternativeName>
        <fullName evidence="4">PCA reductase</fullName>
    </alternativeName>
</protein>
<comment type="catalytic activity">
    <reaction evidence="4">
        <text>L-proline + NAD(+) = (S)-1-pyrroline-5-carboxylate + NADH + 2 H(+)</text>
        <dbReference type="Rhea" id="RHEA:14105"/>
        <dbReference type="ChEBI" id="CHEBI:15378"/>
        <dbReference type="ChEBI" id="CHEBI:17388"/>
        <dbReference type="ChEBI" id="CHEBI:57540"/>
        <dbReference type="ChEBI" id="CHEBI:57945"/>
        <dbReference type="ChEBI" id="CHEBI:60039"/>
        <dbReference type="EC" id="1.5.1.2"/>
    </reaction>
</comment>
<evidence type="ECO:0000259" key="6">
    <source>
        <dbReference type="Pfam" id="PF03807"/>
    </source>
</evidence>
<name>A0A0X1KPS3_9THEM</name>
<dbReference type="RefSeq" id="WP_031503750.1">
    <property type="nucleotide sequence ID" value="NC_022795.1"/>
</dbReference>
<dbReference type="OrthoDB" id="9805754at2"/>
<dbReference type="EMBL" id="CP007141">
    <property type="protein sequence ID" value="AJC73253.1"/>
    <property type="molecule type" value="Genomic_DNA"/>
</dbReference>
<keyword evidence="3 4" id="KW-0560">Oxidoreductase</keyword>
<dbReference type="EC" id="1.5.1.2" evidence="4 5"/>